<reference evidence="2" key="2">
    <citation type="journal article" date="2015" name="Fish Shellfish Immunol.">
        <title>Early steps in the European eel (Anguilla anguilla)-Vibrio vulnificus interaction in the gills: Role of the RtxA13 toxin.</title>
        <authorList>
            <person name="Callol A."/>
            <person name="Pajuelo D."/>
            <person name="Ebbesson L."/>
            <person name="Teles M."/>
            <person name="MacKenzie S."/>
            <person name="Amaro C."/>
        </authorList>
    </citation>
    <scope>NUCLEOTIDE SEQUENCE</scope>
</reference>
<organism evidence="2">
    <name type="scientific">Anguilla anguilla</name>
    <name type="common">European freshwater eel</name>
    <name type="synonym">Muraena anguilla</name>
    <dbReference type="NCBI Taxonomy" id="7936"/>
    <lineage>
        <taxon>Eukaryota</taxon>
        <taxon>Metazoa</taxon>
        <taxon>Chordata</taxon>
        <taxon>Craniata</taxon>
        <taxon>Vertebrata</taxon>
        <taxon>Euteleostomi</taxon>
        <taxon>Actinopterygii</taxon>
        <taxon>Neopterygii</taxon>
        <taxon>Teleostei</taxon>
        <taxon>Anguilliformes</taxon>
        <taxon>Anguillidae</taxon>
        <taxon>Anguilla</taxon>
    </lineage>
</organism>
<sequence>MTNRGTSVKCFSKTTLFPFVSSKNNTSRSTEMSFPLPLRADPTSSV</sequence>
<feature type="region of interest" description="Disordered" evidence="1">
    <location>
        <begin position="22"/>
        <end position="46"/>
    </location>
</feature>
<dbReference type="EMBL" id="GBXM01054379">
    <property type="protein sequence ID" value="JAH54198.1"/>
    <property type="molecule type" value="Transcribed_RNA"/>
</dbReference>
<proteinExistence type="predicted"/>
<accession>A0A0E9TN80</accession>
<protein>
    <submittedName>
        <fullName evidence="2">Uncharacterized protein</fullName>
    </submittedName>
</protein>
<name>A0A0E9TN80_ANGAN</name>
<evidence type="ECO:0000256" key="1">
    <source>
        <dbReference type="SAM" id="MobiDB-lite"/>
    </source>
</evidence>
<feature type="compositionally biased region" description="Polar residues" evidence="1">
    <location>
        <begin position="22"/>
        <end position="32"/>
    </location>
</feature>
<reference evidence="2" key="1">
    <citation type="submission" date="2014-11" db="EMBL/GenBank/DDBJ databases">
        <authorList>
            <person name="Amaro Gonzalez C."/>
        </authorList>
    </citation>
    <scope>NUCLEOTIDE SEQUENCE</scope>
</reference>
<dbReference type="AlphaFoldDB" id="A0A0E9TN80"/>
<evidence type="ECO:0000313" key="2">
    <source>
        <dbReference type="EMBL" id="JAH54198.1"/>
    </source>
</evidence>